<dbReference type="KEGG" id="ota:OT_ostta09g03860"/>
<dbReference type="GeneID" id="9831802"/>
<dbReference type="Proteomes" id="UP000009170">
    <property type="component" value="Unassembled WGS sequence"/>
</dbReference>
<name>A0A090MAQ1_OSTTA</name>
<evidence type="ECO:0000256" key="8">
    <source>
        <dbReference type="ARBA" id="ARBA00022840"/>
    </source>
</evidence>
<keyword evidence="13" id="KW-1185">Reference proteome</keyword>
<keyword evidence="7" id="KW-0547">Nucleotide-binding</keyword>
<evidence type="ECO:0000256" key="2">
    <source>
        <dbReference type="ARBA" id="ARBA00007599"/>
    </source>
</evidence>
<evidence type="ECO:0000256" key="11">
    <source>
        <dbReference type="SAM" id="MobiDB-lite"/>
    </source>
</evidence>
<gene>
    <name evidence="12" type="ORF">OT_ostta09g03860</name>
</gene>
<dbReference type="GO" id="GO:0005737">
    <property type="term" value="C:cytoplasm"/>
    <property type="evidence" value="ECO:0007669"/>
    <property type="project" value="UniProtKB-SubCell"/>
</dbReference>
<feature type="region of interest" description="Disordered" evidence="11">
    <location>
        <begin position="161"/>
        <end position="202"/>
    </location>
</feature>
<dbReference type="RefSeq" id="XP_022839696.1">
    <property type="nucleotide sequence ID" value="XM_022983431.1"/>
</dbReference>
<keyword evidence="4" id="KW-0963">Cytoplasm</keyword>
<dbReference type="Pfam" id="PF02367">
    <property type="entry name" value="TsaE"/>
    <property type="match status" value="1"/>
</dbReference>
<evidence type="ECO:0000313" key="12">
    <source>
        <dbReference type="EMBL" id="CEF99194.1"/>
    </source>
</evidence>
<dbReference type="InterPro" id="IPR027417">
    <property type="entry name" value="P-loop_NTPase"/>
</dbReference>
<dbReference type="STRING" id="70448.A0A090MAQ1"/>
<evidence type="ECO:0000313" key="13">
    <source>
        <dbReference type="Proteomes" id="UP000009170"/>
    </source>
</evidence>
<dbReference type="GO" id="GO:0046872">
    <property type="term" value="F:metal ion binding"/>
    <property type="evidence" value="ECO:0007669"/>
    <property type="project" value="UniProtKB-KW"/>
</dbReference>
<reference evidence="12 13" key="2">
    <citation type="journal article" date="2014" name="BMC Genomics">
        <title>An improved genome of the model marine alga Ostreococcus tauri unfolds by assessing Illumina de novo assemblies.</title>
        <authorList>
            <person name="Blanc-Mathieu R."/>
            <person name="Verhelst B."/>
            <person name="Derelle E."/>
            <person name="Rombauts S."/>
            <person name="Bouget F.Y."/>
            <person name="Carre I."/>
            <person name="Chateau A."/>
            <person name="Eyre-Walker A."/>
            <person name="Grimsley N."/>
            <person name="Moreau H."/>
            <person name="Piegu B."/>
            <person name="Rivals E."/>
            <person name="Schackwitz W."/>
            <person name="Van de Peer Y."/>
            <person name="Piganeau G."/>
        </authorList>
    </citation>
    <scope>NUCLEOTIDE SEQUENCE [LARGE SCALE GENOMIC DNA]</scope>
    <source>
        <strain evidence="13">OTTH 0595 / CCAP 157/2 / RCC745</strain>
    </source>
</reference>
<evidence type="ECO:0000256" key="6">
    <source>
        <dbReference type="ARBA" id="ARBA00022723"/>
    </source>
</evidence>
<dbReference type="OrthoDB" id="507945at2759"/>
<dbReference type="GO" id="GO:0005524">
    <property type="term" value="F:ATP binding"/>
    <property type="evidence" value="ECO:0007669"/>
    <property type="project" value="UniProtKB-KW"/>
</dbReference>
<sequence length="229" mass="25238">MRAVPREALATLRAIGARRRPRARASVARGSSEAAERVFASTSESATAKLARALARTARNGDVICLRGRVGSGKSALARAFVRARLGDARADVPSPTYLVQQRYETATGEVHHYDLYRLTGEGEVLAMCDLRESANGAISVVEWSERLGRLTPEERLEVHVETTSGEASELGEVIQTDEDDEEDSDEEDEEDEEVDGEEVDEAYVDVAPRMYRLVGFGRWASLVRELKL</sequence>
<evidence type="ECO:0000256" key="4">
    <source>
        <dbReference type="ARBA" id="ARBA00022490"/>
    </source>
</evidence>
<accession>A0A090MAQ1</accession>
<dbReference type="Gene3D" id="3.40.50.300">
    <property type="entry name" value="P-loop containing nucleotide triphosphate hydrolases"/>
    <property type="match status" value="1"/>
</dbReference>
<dbReference type="AlphaFoldDB" id="A0A090MAQ1"/>
<evidence type="ECO:0000256" key="3">
    <source>
        <dbReference type="ARBA" id="ARBA00019010"/>
    </source>
</evidence>
<protein>
    <recommendedName>
        <fullName evidence="3">tRNA threonylcarbamoyladenosine biosynthesis protein TsaE</fullName>
    </recommendedName>
    <alternativeName>
        <fullName evidence="10">t(6)A37 threonylcarbamoyladenosine biosynthesis protein TsaE</fullName>
    </alternativeName>
</protein>
<organism evidence="12 13">
    <name type="scientific">Ostreococcus tauri</name>
    <name type="common">Marine green alga</name>
    <dbReference type="NCBI Taxonomy" id="70448"/>
    <lineage>
        <taxon>Eukaryota</taxon>
        <taxon>Viridiplantae</taxon>
        <taxon>Chlorophyta</taxon>
        <taxon>Mamiellophyceae</taxon>
        <taxon>Mamiellales</taxon>
        <taxon>Bathycoccaceae</taxon>
        <taxon>Ostreococcus</taxon>
    </lineage>
</organism>
<feature type="compositionally biased region" description="Acidic residues" evidence="11">
    <location>
        <begin position="176"/>
        <end position="202"/>
    </location>
</feature>
<keyword evidence="8" id="KW-0067">ATP-binding</keyword>
<dbReference type="PANTHER" id="PTHR33540:SF2">
    <property type="entry name" value="TRNA THREONYLCARBAMOYLADENOSINE BIOSYNTHESIS PROTEIN TSAE"/>
    <property type="match status" value="1"/>
</dbReference>
<dbReference type="NCBIfam" id="TIGR00150">
    <property type="entry name" value="T6A_YjeE"/>
    <property type="match status" value="1"/>
</dbReference>
<comment type="caution">
    <text evidence="12">The sequence shown here is derived from an EMBL/GenBank/DDBJ whole genome shotgun (WGS) entry which is preliminary data.</text>
</comment>
<dbReference type="InParanoid" id="A0A090MAQ1"/>
<dbReference type="SUPFAM" id="SSF52540">
    <property type="entry name" value="P-loop containing nucleoside triphosphate hydrolases"/>
    <property type="match status" value="1"/>
</dbReference>
<keyword evidence="6" id="KW-0479">Metal-binding</keyword>
<keyword evidence="9" id="KW-0460">Magnesium</keyword>
<evidence type="ECO:0000256" key="7">
    <source>
        <dbReference type="ARBA" id="ARBA00022741"/>
    </source>
</evidence>
<evidence type="ECO:0000256" key="10">
    <source>
        <dbReference type="ARBA" id="ARBA00032441"/>
    </source>
</evidence>
<keyword evidence="5" id="KW-0819">tRNA processing</keyword>
<comment type="similarity">
    <text evidence="2">Belongs to the TsaE family.</text>
</comment>
<dbReference type="InterPro" id="IPR003442">
    <property type="entry name" value="T6A_TsaE"/>
</dbReference>
<proteinExistence type="inferred from homology"/>
<evidence type="ECO:0000256" key="1">
    <source>
        <dbReference type="ARBA" id="ARBA00004496"/>
    </source>
</evidence>
<comment type="subcellular location">
    <subcellularLocation>
        <location evidence="1">Cytoplasm</location>
    </subcellularLocation>
</comment>
<evidence type="ECO:0000256" key="5">
    <source>
        <dbReference type="ARBA" id="ARBA00022694"/>
    </source>
</evidence>
<reference evidence="13" key="1">
    <citation type="journal article" date="2006" name="Proc. Natl. Acad. Sci. U.S.A.">
        <title>Genome analysis of the smallest free-living eukaryote Ostreococcus tauri unveils many unique features.</title>
        <authorList>
            <person name="Derelle E."/>
            <person name="Ferraz C."/>
            <person name="Rombauts S."/>
            <person name="Rouze P."/>
            <person name="Worden A.Z."/>
            <person name="Robbens S."/>
            <person name="Partensky F."/>
            <person name="Degroeve S."/>
            <person name="Echeynie S."/>
            <person name="Cooke R."/>
            <person name="Saeys Y."/>
            <person name="Wuyts J."/>
            <person name="Jabbari K."/>
            <person name="Bowler C."/>
            <person name="Panaud O."/>
            <person name="Piegu B."/>
            <person name="Ball S.G."/>
            <person name="Ral J.-P."/>
            <person name="Bouget F.-Y."/>
            <person name="Piganeau G."/>
            <person name="De Baets B."/>
            <person name="Picard A."/>
            <person name="Delseny M."/>
            <person name="Demaille J."/>
            <person name="Van de Peer Y."/>
            <person name="Moreau H."/>
        </authorList>
    </citation>
    <scope>NUCLEOTIDE SEQUENCE [LARGE SCALE GENOMIC DNA]</scope>
    <source>
        <strain evidence="13">OTTH 0595 / CCAP 157/2 / RCC745</strain>
    </source>
</reference>
<dbReference type="GO" id="GO:0002949">
    <property type="term" value="P:tRNA threonylcarbamoyladenosine modification"/>
    <property type="evidence" value="ECO:0007669"/>
    <property type="project" value="InterPro"/>
</dbReference>
<dbReference type="EMBL" id="CAID01000009">
    <property type="protein sequence ID" value="CEF99194.1"/>
    <property type="molecule type" value="Genomic_DNA"/>
</dbReference>
<dbReference type="PANTHER" id="PTHR33540">
    <property type="entry name" value="TRNA THREONYLCARBAMOYLADENOSINE BIOSYNTHESIS PROTEIN TSAE"/>
    <property type="match status" value="1"/>
</dbReference>
<evidence type="ECO:0000256" key="9">
    <source>
        <dbReference type="ARBA" id="ARBA00022842"/>
    </source>
</evidence>